<dbReference type="GO" id="GO:0005829">
    <property type="term" value="C:cytosol"/>
    <property type="evidence" value="ECO:0007669"/>
    <property type="project" value="TreeGrafter"/>
</dbReference>
<protein>
    <submittedName>
        <fullName evidence="3">Flagellar assembly protein FliH</fullName>
    </submittedName>
</protein>
<evidence type="ECO:0000313" key="4">
    <source>
        <dbReference type="Proteomes" id="UP000199495"/>
    </source>
</evidence>
<evidence type="ECO:0000313" key="3">
    <source>
        <dbReference type="EMBL" id="SDG53843.1"/>
    </source>
</evidence>
<keyword evidence="4" id="KW-1185">Reference proteome</keyword>
<proteinExistence type="predicted"/>
<keyword evidence="3" id="KW-0282">Flagellum</keyword>
<sequence>MSVAHKFTFDLDLAHKPAPNKVLPESEFEALIAAARQNGYQQGLRAGQQTVEAQSAKTLATAADKLAAQVAEALADIETYEQRHLADSVDLAASVGRKLAAHLIARQPQTELAALVSECMASLEKAPHLVIRCHPDLCDAMRAAAEERMKVSGFSGRLVVLGDPDIKLGDGRIEWADGGLVRDINAISSEINARVSAYLAARGARQGD</sequence>
<keyword evidence="3" id="KW-0966">Cell projection</keyword>
<reference evidence="3 4" key="1">
    <citation type="submission" date="2016-10" db="EMBL/GenBank/DDBJ databases">
        <authorList>
            <person name="de Groot N.N."/>
        </authorList>
    </citation>
    <scope>NUCLEOTIDE SEQUENCE [LARGE SCALE GENOMIC DNA]</scope>
    <source>
        <strain evidence="3 4">CGMCC 1.10267</strain>
    </source>
</reference>
<dbReference type="STRING" id="440168.SAMN04487974_103432"/>
<dbReference type="Proteomes" id="UP000199495">
    <property type="component" value="Unassembled WGS sequence"/>
</dbReference>
<keyword evidence="3" id="KW-0969">Cilium</keyword>
<dbReference type="EMBL" id="FNCS01000003">
    <property type="protein sequence ID" value="SDG53843.1"/>
    <property type="molecule type" value="Genomic_DNA"/>
</dbReference>
<evidence type="ECO:0000256" key="2">
    <source>
        <dbReference type="ARBA" id="ARBA00022927"/>
    </source>
</evidence>
<dbReference type="RefSeq" id="WP_090594731.1">
    <property type="nucleotide sequence ID" value="NZ_FNCS01000003.1"/>
</dbReference>
<dbReference type="GO" id="GO:0015031">
    <property type="term" value="P:protein transport"/>
    <property type="evidence" value="ECO:0007669"/>
    <property type="project" value="UniProtKB-KW"/>
</dbReference>
<dbReference type="PANTHER" id="PTHR34982:SF1">
    <property type="entry name" value="FLAGELLAR ASSEMBLY PROTEIN FLIH"/>
    <property type="match status" value="1"/>
</dbReference>
<evidence type="ECO:0000256" key="1">
    <source>
        <dbReference type="ARBA" id="ARBA00022448"/>
    </source>
</evidence>
<gene>
    <name evidence="3" type="ORF">SAMN04487974_103432</name>
</gene>
<dbReference type="OrthoDB" id="7304298at2"/>
<name>A0A1G7V246_9HYPH</name>
<keyword evidence="1" id="KW-0813">Transport</keyword>
<keyword evidence="2" id="KW-0653">Protein transport</keyword>
<dbReference type="AlphaFoldDB" id="A0A1G7V246"/>
<dbReference type="PANTHER" id="PTHR34982">
    <property type="entry name" value="YOP PROTEINS TRANSLOCATION PROTEIN L"/>
    <property type="match status" value="1"/>
</dbReference>
<organism evidence="3 4">
    <name type="scientific">Pelagibacterium luteolum</name>
    <dbReference type="NCBI Taxonomy" id="440168"/>
    <lineage>
        <taxon>Bacteria</taxon>
        <taxon>Pseudomonadati</taxon>
        <taxon>Pseudomonadota</taxon>
        <taxon>Alphaproteobacteria</taxon>
        <taxon>Hyphomicrobiales</taxon>
        <taxon>Devosiaceae</taxon>
        <taxon>Pelagibacterium</taxon>
    </lineage>
</organism>
<accession>A0A1G7V246</accession>
<dbReference type="InterPro" id="IPR051472">
    <property type="entry name" value="T3SS_Stator/FliH"/>
</dbReference>